<gene>
    <name evidence="2" type="ORF">P0002F11.40</name>
    <name evidence="3" type="ORF">P0474F07.18</name>
</gene>
<organism evidence="3 4">
    <name type="scientific">Oryza sativa subsp. japonica</name>
    <name type="common">Rice</name>
    <dbReference type="NCBI Taxonomy" id="39947"/>
    <lineage>
        <taxon>Eukaryota</taxon>
        <taxon>Viridiplantae</taxon>
        <taxon>Streptophyta</taxon>
        <taxon>Embryophyta</taxon>
        <taxon>Tracheophyta</taxon>
        <taxon>Spermatophyta</taxon>
        <taxon>Magnoliopsida</taxon>
        <taxon>Liliopsida</taxon>
        <taxon>Poales</taxon>
        <taxon>Poaceae</taxon>
        <taxon>BOP clade</taxon>
        <taxon>Oryzoideae</taxon>
        <taxon>Oryzeae</taxon>
        <taxon>Oryzinae</taxon>
        <taxon>Oryza</taxon>
        <taxon>Oryza sativa</taxon>
    </lineage>
</organism>
<protein>
    <submittedName>
        <fullName evidence="3">Uncharacterized protein</fullName>
    </submittedName>
</protein>
<evidence type="ECO:0000313" key="4">
    <source>
        <dbReference type="Proteomes" id="UP000000763"/>
    </source>
</evidence>
<reference evidence="2" key="1">
    <citation type="submission" date="2002-01" db="EMBL/GenBank/DDBJ databases">
        <title>Oryza sativa nipponbare(GA3) genomic DNA, chromosome 8, PAC clone:P0002F11.</title>
        <authorList>
            <person name="Sasaki T."/>
            <person name="Matsumoto T."/>
            <person name="Yamamoto K."/>
        </authorList>
    </citation>
    <scope>NUCLEOTIDE SEQUENCE</scope>
</reference>
<reference evidence="4" key="3">
    <citation type="journal article" date="2005" name="Nature">
        <title>The map-based sequence of the rice genome.</title>
        <authorList>
            <consortium name="International rice genome sequencing project (IRGSP)"/>
            <person name="Matsumoto T."/>
            <person name="Wu J."/>
            <person name="Kanamori H."/>
            <person name="Katayose Y."/>
            <person name="Fujisawa M."/>
            <person name="Namiki N."/>
            <person name="Mizuno H."/>
            <person name="Yamamoto K."/>
            <person name="Antonio B.A."/>
            <person name="Baba T."/>
            <person name="Sakata K."/>
            <person name="Nagamura Y."/>
            <person name="Aoki H."/>
            <person name="Arikawa K."/>
            <person name="Arita K."/>
            <person name="Bito T."/>
            <person name="Chiden Y."/>
            <person name="Fujitsuka N."/>
            <person name="Fukunaka R."/>
            <person name="Hamada M."/>
            <person name="Harada C."/>
            <person name="Hayashi A."/>
            <person name="Hijishita S."/>
            <person name="Honda M."/>
            <person name="Hosokawa S."/>
            <person name="Ichikawa Y."/>
            <person name="Idonuma A."/>
            <person name="Iijima M."/>
            <person name="Ikeda M."/>
            <person name="Ikeno M."/>
            <person name="Ito K."/>
            <person name="Ito S."/>
            <person name="Ito T."/>
            <person name="Ito Y."/>
            <person name="Ito Y."/>
            <person name="Iwabuchi A."/>
            <person name="Kamiya K."/>
            <person name="Karasawa W."/>
            <person name="Kurita K."/>
            <person name="Katagiri S."/>
            <person name="Kikuta A."/>
            <person name="Kobayashi H."/>
            <person name="Kobayashi N."/>
            <person name="Machita K."/>
            <person name="Maehara T."/>
            <person name="Masukawa M."/>
            <person name="Mizubayashi T."/>
            <person name="Mukai Y."/>
            <person name="Nagasaki H."/>
            <person name="Nagata Y."/>
            <person name="Naito S."/>
            <person name="Nakashima M."/>
            <person name="Nakama Y."/>
            <person name="Nakamichi Y."/>
            <person name="Nakamura M."/>
            <person name="Meguro A."/>
            <person name="Negishi M."/>
            <person name="Ohta I."/>
            <person name="Ohta T."/>
            <person name="Okamoto M."/>
            <person name="Ono N."/>
            <person name="Saji S."/>
            <person name="Sakaguchi M."/>
            <person name="Sakai K."/>
            <person name="Shibata M."/>
            <person name="Shimokawa T."/>
            <person name="Song J."/>
            <person name="Takazaki Y."/>
            <person name="Terasawa K."/>
            <person name="Tsugane M."/>
            <person name="Tsuji K."/>
            <person name="Ueda S."/>
            <person name="Waki K."/>
            <person name="Yamagata H."/>
            <person name="Yamamoto M."/>
            <person name="Yamamoto S."/>
            <person name="Yamane H."/>
            <person name="Yoshiki S."/>
            <person name="Yoshihara R."/>
            <person name="Yukawa K."/>
            <person name="Zhong H."/>
            <person name="Yano M."/>
            <person name="Yuan Q."/>
            <person name="Ouyang S."/>
            <person name="Liu J."/>
            <person name="Jones K.M."/>
            <person name="Gansberger K."/>
            <person name="Moffat K."/>
            <person name="Hill J."/>
            <person name="Bera J."/>
            <person name="Fadrosh D."/>
            <person name="Jin S."/>
            <person name="Johri S."/>
            <person name="Kim M."/>
            <person name="Overton L."/>
            <person name="Reardon M."/>
            <person name="Tsitrin T."/>
            <person name="Vuong H."/>
            <person name="Weaver B."/>
            <person name="Ciecko A."/>
            <person name="Tallon L."/>
            <person name="Jackson J."/>
            <person name="Pai G."/>
            <person name="Aken S.V."/>
            <person name="Utterback T."/>
            <person name="Reidmuller S."/>
            <person name="Feldblyum T."/>
            <person name="Hsiao J."/>
            <person name="Zismann V."/>
            <person name="Iobst S."/>
            <person name="de Vazeille A.R."/>
            <person name="Buell C.R."/>
            <person name="Ying K."/>
            <person name="Li Y."/>
            <person name="Lu T."/>
            <person name="Huang Y."/>
            <person name="Zhao Q."/>
            <person name="Feng Q."/>
            <person name="Zhang L."/>
            <person name="Zhu J."/>
            <person name="Weng Q."/>
            <person name="Mu J."/>
            <person name="Lu Y."/>
            <person name="Fan D."/>
            <person name="Liu Y."/>
            <person name="Guan J."/>
            <person name="Zhang Y."/>
            <person name="Yu S."/>
            <person name="Liu X."/>
            <person name="Zhang Y."/>
            <person name="Hong G."/>
            <person name="Han B."/>
            <person name="Choisne N."/>
            <person name="Demange N."/>
            <person name="Orjeda G."/>
            <person name="Samain S."/>
            <person name="Cattolico L."/>
            <person name="Pelletier E."/>
            <person name="Couloux A."/>
            <person name="Segurens B."/>
            <person name="Wincker P."/>
            <person name="D'Hont A."/>
            <person name="Scarpelli C."/>
            <person name="Weissenbach J."/>
            <person name="Salanoubat M."/>
            <person name="Quetier F."/>
            <person name="Yu Y."/>
            <person name="Kim H.R."/>
            <person name="Rambo T."/>
            <person name="Currie J."/>
            <person name="Collura K."/>
            <person name="Luo M."/>
            <person name="Yang T."/>
            <person name="Ammiraju J.S.S."/>
            <person name="Engler F."/>
            <person name="Soderlund C."/>
            <person name="Wing R.A."/>
            <person name="Palmer L.E."/>
            <person name="de la Bastide M."/>
            <person name="Spiegel L."/>
            <person name="Nascimento L."/>
            <person name="Zutavern T."/>
            <person name="O'Shaughnessy A."/>
            <person name="Dike S."/>
            <person name="Dedhia N."/>
            <person name="Preston R."/>
            <person name="Balija V."/>
            <person name="McCombie W.R."/>
            <person name="Chow T."/>
            <person name="Chen H."/>
            <person name="Chung M."/>
            <person name="Chen C."/>
            <person name="Shaw J."/>
            <person name="Wu H."/>
            <person name="Hsiao K."/>
            <person name="Chao Y."/>
            <person name="Chu M."/>
            <person name="Cheng C."/>
            <person name="Hour A."/>
            <person name="Lee P."/>
            <person name="Lin S."/>
            <person name="Lin Y."/>
            <person name="Liou J."/>
            <person name="Liu S."/>
            <person name="Hsing Y."/>
            <person name="Raghuvanshi S."/>
            <person name="Mohanty A."/>
            <person name="Bharti A.K."/>
            <person name="Gaur A."/>
            <person name="Gupta V."/>
            <person name="Kumar D."/>
            <person name="Ravi V."/>
            <person name="Vij S."/>
            <person name="Kapur A."/>
            <person name="Khurana P."/>
            <person name="Khurana P."/>
            <person name="Khurana J.P."/>
            <person name="Tyagi A.K."/>
            <person name="Gaikwad K."/>
            <person name="Singh A."/>
            <person name="Dalal V."/>
            <person name="Srivastava S."/>
            <person name="Dixit A."/>
            <person name="Pal A.K."/>
            <person name="Ghazi I.A."/>
            <person name="Yadav M."/>
            <person name="Pandit A."/>
            <person name="Bhargava A."/>
            <person name="Sureshbabu K."/>
            <person name="Batra K."/>
            <person name="Sharma T.R."/>
            <person name="Mohapatra T."/>
            <person name="Singh N.K."/>
            <person name="Messing J."/>
            <person name="Nelson A.B."/>
            <person name="Fuks G."/>
            <person name="Kavchok S."/>
            <person name="Keizer G."/>
            <person name="Linton E."/>
            <person name="Llaca V."/>
            <person name="Song R."/>
            <person name="Tanyolac B."/>
            <person name="Young S."/>
            <person name="Ho-Il K."/>
            <person name="Hahn J.H."/>
            <person name="Sangsakoo G."/>
            <person name="Vanavichit A."/>
            <person name="de Mattos Luiz.A.T."/>
            <person name="Zimmer P.D."/>
            <person name="Malone G."/>
            <person name="Dellagostin O."/>
            <person name="de Oliveira A.C."/>
            <person name="Bevan M."/>
            <person name="Bancroft I."/>
            <person name="Minx P."/>
            <person name="Cordum H."/>
            <person name="Wilson R."/>
            <person name="Cheng Z."/>
            <person name="Jin W."/>
            <person name="Jiang J."/>
            <person name="Leong S.A."/>
            <person name="Iwama H."/>
            <person name="Gojobori T."/>
            <person name="Itoh T."/>
            <person name="Niimura Y."/>
            <person name="Fujii Y."/>
            <person name="Habara T."/>
            <person name="Sakai H."/>
            <person name="Sato Y."/>
            <person name="Wilson G."/>
            <person name="Kumar K."/>
            <person name="McCouch S."/>
            <person name="Juretic N."/>
            <person name="Hoen D."/>
            <person name="Wright S."/>
            <person name="Bruskiewich R."/>
            <person name="Bureau T."/>
            <person name="Miyao A."/>
            <person name="Hirochika H."/>
            <person name="Nishikawa T."/>
            <person name="Kadowaki K."/>
            <person name="Sugiura M."/>
            <person name="Burr B."/>
            <person name="Sasaki T."/>
        </authorList>
    </citation>
    <scope>NUCLEOTIDE SEQUENCE [LARGE SCALE GENOMIC DNA]</scope>
    <source>
        <strain evidence="4">cv. Nipponbare</strain>
    </source>
</reference>
<dbReference type="EMBL" id="AP004695">
    <property type="protein sequence ID" value="BAD12983.1"/>
    <property type="molecule type" value="Genomic_DNA"/>
</dbReference>
<dbReference type="EMBL" id="AP004652">
    <property type="protein sequence ID" value="BAD12970.1"/>
    <property type="molecule type" value="Genomic_DNA"/>
</dbReference>
<sequence length="100" mass="10613">MMENAVEAEARWEVAESGRKGRPEHGDERWRGGGIEPGNCQRHGRHCGVMAAVLEGRGGGMRRTWGPTAGLAGAGWRKWTELAATWGDGGGNGGCRRGLG</sequence>
<reference evidence="3" key="2">
    <citation type="submission" date="2002-01" db="EMBL/GenBank/DDBJ databases">
        <title>Oryza sativa nipponbare(GA3) genomic DNA, chromosome 8, PAC clone:P0474F07.</title>
        <authorList>
            <person name="Sasaki T."/>
            <person name="Matsumoto T."/>
            <person name="Yamamoto K."/>
        </authorList>
    </citation>
    <scope>NUCLEOTIDE SEQUENCE</scope>
</reference>
<feature type="compositionally biased region" description="Basic and acidic residues" evidence="1">
    <location>
        <begin position="8"/>
        <end position="31"/>
    </location>
</feature>
<evidence type="ECO:0000256" key="1">
    <source>
        <dbReference type="SAM" id="MobiDB-lite"/>
    </source>
</evidence>
<accession>Q6Z9N3</accession>
<dbReference type="Proteomes" id="UP000000763">
    <property type="component" value="Chromosome 8"/>
</dbReference>
<evidence type="ECO:0000313" key="2">
    <source>
        <dbReference type="EMBL" id="BAD12970.1"/>
    </source>
</evidence>
<dbReference type="AlphaFoldDB" id="Q6Z9N3"/>
<feature type="region of interest" description="Disordered" evidence="1">
    <location>
        <begin position="1"/>
        <end position="38"/>
    </location>
</feature>
<evidence type="ECO:0000313" key="3">
    <source>
        <dbReference type="EMBL" id="BAD12983.1"/>
    </source>
</evidence>
<name>Q6Z9N3_ORYSJ</name>
<reference evidence="4" key="4">
    <citation type="journal article" date="2008" name="Nucleic Acids Res.">
        <title>The rice annotation project database (RAP-DB): 2008 update.</title>
        <authorList>
            <consortium name="The rice annotation project (RAP)"/>
        </authorList>
    </citation>
    <scope>GENOME REANNOTATION</scope>
    <source>
        <strain evidence="4">cv. Nipponbare</strain>
    </source>
</reference>
<proteinExistence type="predicted"/>